<dbReference type="KEGG" id="tan:TA11430"/>
<evidence type="ECO:0000256" key="5">
    <source>
        <dbReference type="ARBA" id="ARBA00022692"/>
    </source>
</evidence>
<dbReference type="GeneID" id="3861772"/>
<keyword evidence="8" id="KW-0472">Membrane</keyword>
<reference evidence="11 12" key="1">
    <citation type="journal article" date="2005" name="Science">
        <title>Genome of the host-cell transforming parasite Theileria annulata compared with T. parva.</title>
        <authorList>
            <person name="Pain A."/>
            <person name="Renauld H."/>
            <person name="Berriman M."/>
            <person name="Murphy L."/>
            <person name="Yeats C.A."/>
            <person name="Weir W."/>
            <person name="Kerhornou A."/>
            <person name="Aslett M."/>
            <person name="Bishop R."/>
            <person name="Bouchier C."/>
            <person name="Cochet M."/>
            <person name="Coulson R.M.R."/>
            <person name="Cronin A."/>
            <person name="de Villiers E.P."/>
            <person name="Fraser A."/>
            <person name="Fosker N."/>
            <person name="Gardner M."/>
            <person name="Goble A."/>
            <person name="Griffiths-Jones S."/>
            <person name="Harris D.E."/>
            <person name="Katzer F."/>
            <person name="Larke N."/>
            <person name="Lord A."/>
            <person name="Maser P."/>
            <person name="McKellar S."/>
            <person name="Mooney P."/>
            <person name="Morton F."/>
            <person name="Nene V."/>
            <person name="O'Neil S."/>
            <person name="Price C."/>
            <person name="Quail M.A."/>
            <person name="Rabbinowitsch E."/>
            <person name="Rawlings N.D."/>
            <person name="Rutter S."/>
            <person name="Saunders D."/>
            <person name="Seeger K."/>
            <person name="Shah T."/>
            <person name="Squares R."/>
            <person name="Squares S."/>
            <person name="Tivey A."/>
            <person name="Walker A.R."/>
            <person name="Woodward J."/>
            <person name="Dobbelaere D.A.E."/>
            <person name="Langsley G."/>
            <person name="Rajandream M.A."/>
            <person name="McKeever D."/>
            <person name="Shiels B."/>
            <person name="Tait A."/>
            <person name="Barrell B.G."/>
            <person name="Hall N."/>
        </authorList>
    </citation>
    <scope>NUCLEOTIDE SEQUENCE [LARGE SCALE GENOMIC DNA]</scope>
    <source>
        <strain evidence="12">Ankara</strain>
    </source>
</reference>
<evidence type="ECO:0000256" key="8">
    <source>
        <dbReference type="ARBA" id="ARBA00023136"/>
    </source>
</evidence>
<dbReference type="InterPro" id="IPR013233">
    <property type="entry name" value="PIG-X/PBN1"/>
</dbReference>
<keyword evidence="9" id="KW-0325">Glycoprotein</keyword>
<dbReference type="OrthoDB" id="364266at2759"/>
<dbReference type="VEuPathDB" id="PiroplasmaDB:TA11430"/>
<feature type="chain" id="PRO_5004244947" evidence="10">
    <location>
        <begin position="19"/>
        <end position="753"/>
    </location>
</feature>
<evidence type="ECO:0000313" key="12">
    <source>
        <dbReference type="Proteomes" id="UP000001950"/>
    </source>
</evidence>
<name>Q4UDH5_THEAN</name>
<dbReference type="GO" id="GO:0005789">
    <property type="term" value="C:endoplasmic reticulum membrane"/>
    <property type="evidence" value="ECO:0007669"/>
    <property type="project" value="UniProtKB-SubCell"/>
</dbReference>
<organism evidence="11 12">
    <name type="scientific">Theileria annulata</name>
    <dbReference type="NCBI Taxonomy" id="5874"/>
    <lineage>
        <taxon>Eukaryota</taxon>
        <taxon>Sar</taxon>
        <taxon>Alveolata</taxon>
        <taxon>Apicomplexa</taxon>
        <taxon>Aconoidasida</taxon>
        <taxon>Piroplasmida</taxon>
        <taxon>Theileriidae</taxon>
        <taxon>Theileria</taxon>
    </lineage>
</organism>
<dbReference type="InParanoid" id="Q4UDH5"/>
<dbReference type="Proteomes" id="UP000001950">
    <property type="component" value="Chromosome 2"/>
</dbReference>
<dbReference type="EMBL" id="CR940348">
    <property type="protein sequence ID" value="CAI74864.1"/>
    <property type="molecule type" value="Genomic_DNA"/>
</dbReference>
<comment type="subcellular location">
    <subcellularLocation>
        <location evidence="1">Endoplasmic reticulum membrane</location>
        <topology evidence="1">Single-pass membrane protein</topology>
    </subcellularLocation>
</comment>
<dbReference type="GO" id="GO:0006506">
    <property type="term" value="P:GPI anchor biosynthetic process"/>
    <property type="evidence" value="ECO:0007669"/>
    <property type="project" value="UniProtKB-UniPathway"/>
</dbReference>
<accession>Q4UDH5</accession>
<dbReference type="OMA" id="TLESWCY"/>
<dbReference type="AlphaFoldDB" id="Q4UDH5"/>
<evidence type="ECO:0000256" key="10">
    <source>
        <dbReference type="SAM" id="SignalP"/>
    </source>
</evidence>
<protein>
    <submittedName>
        <fullName evidence="11">Uncharacterized protein</fullName>
    </submittedName>
</protein>
<dbReference type="Pfam" id="PF08320">
    <property type="entry name" value="PIG-X"/>
    <property type="match status" value="1"/>
</dbReference>
<comment type="pathway">
    <text evidence="2">Glycolipid biosynthesis; glycosylphosphatidylinositol-anchor biosynthesis.</text>
</comment>
<evidence type="ECO:0000256" key="7">
    <source>
        <dbReference type="ARBA" id="ARBA00022989"/>
    </source>
</evidence>
<evidence type="ECO:0000256" key="1">
    <source>
        <dbReference type="ARBA" id="ARBA00004389"/>
    </source>
</evidence>
<keyword evidence="12" id="KW-1185">Reference proteome</keyword>
<evidence type="ECO:0000313" key="11">
    <source>
        <dbReference type="EMBL" id="CAI74864.1"/>
    </source>
</evidence>
<evidence type="ECO:0000256" key="6">
    <source>
        <dbReference type="ARBA" id="ARBA00022824"/>
    </source>
</evidence>
<sequence>MYIIFIYIISLVLKNSYCVNYYAGFTFNYSDIDSHVPILGSFYNKLYLFYSNTLINNGEKKFDYTYHQLDNIASGLSLFTDSVYDLDKIPSSTKNKHFLGTLESWCYTLTLFLFYPKFSNDIAYKDTNVYDQLFNRCMNLNKNFTNYSMDFDFVDFLNNTDTKLDDIYLFEKFSQMCPRPCYLDKEKLGKCNPSSKFSDLDLLNEFVSDPKCYINDFLSLECIPYSYLKRKTVNSFKTLLNPDSNIDVYSNKYSYLYMPKRTELEISMEDLSYQLFLKLLRNCNTKNCNEIKNLFSVVAIKNVMVKFVVGEIDIHSKNPREKFKISFGLTFYVDEFRAKNVNHIFDFLIKNVDFNYLYEVLLGPKPLELENKENEKSAEEKPTSFKDRYNKYIQEKLNKKIVEADKKPSVSDFFSNKFEFLNMSGYGQHREVTFSMELNPELLKRIKPINSKFYFKLTHMLDTSVYIDNDELDGSFKLLKDEVDPFQLPVDNVLEENGVGRVSLKTLNTPFIDIEQPEMNSSPVIYHGFLVLDESVSNLKRLVITLTLNLHTRYMHMLKSITQELFKVDNLRILRNQVGTDYSLSIISQPKLYILNPSTHFENVPLDRSYLRYLRFLRNISFTNFSSSNHKIKEDKRLNSLDRTWVPVFFTQCNNVGISAKMCQGYRTGLAISTKVMNTLFCNPILKEIGGDFIDSSCYMFFSVPVGNQNEYPFIKNVTIFTLLVSCVGSLIMVLKYLDATLKNVDYVKDHKI</sequence>
<proteinExistence type="inferred from homology"/>
<keyword evidence="6" id="KW-0256">Endoplasmic reticulum</keyword>
<dbReference type="RefSeq" id="XP_952596.1">
    <property type="nucleotide sequence ID" value="XM_947503.1"/>
</dbReference>
<keyword evidence="5" id="KW-0812">Transmembrane</keyword>
<evidence type="ECO:0000256" key="2">
    <source>
        <dbReference type="ARBA" id="ARBA00004687"/>
    </source>
</evidence>
<evidence type="ECO:0000256" key="4">
    <source>
        <dbReference type="ARBA" id="ARBA00022502"/>
    </source>
</evidence>
<dbReference type="UniPathway" id="UPA00196"/>
<keyword evidence="10" id="KW-0732">Signal</keyword>
<evidence type="ECO:0000256" key="9">
    <source>
        <dbReference type="ARBA" id="ARBA00023180"/>
    </source>
</evidence>
<keyword evidence="7" id="KW-1133">Transmembrane helix</keyword>
<keyword evidence="4" id="KW-0337">GPI-anchor biosynthesis</keyword>
<feature type="signal peptide" evidence="10">
    <location>
        <begin position="1"/>
        <end position="18"/>
    </location>
</feature>
<comment type="similarity">
    <text evidence="3">Belongs to the PIGX family.</text>
</comment>
<gene>
    <name evidence="11" type="ORF">TA11430</name>
</gene>
<dbReference type="eggNOG" id="ENOG502QXBI">
    <property type="taxonomic scope" value="Eukaryota"/>
</dbReference>
<evidence type="ECO:0000256" key="3">
    <source>
        <dbReference type="ARBA" id="ARBA00010345"/>
    </source>
</evidence>